<sequence>MTTNEEDKIICVLRQLMDKGMDRRNIVKFHDTFDTRLGKAMVLELLDMSLLRYYNTHRPLPLEDIRSITKEVAVALQALKDMSIIHADLKLDNVMVVDQSQRPLKIKLIDFGLSMYSSEAKAGMRIQHVWRR</sequence>
<dbReference type="InterPro" id="IPR050494">
    <property type="entry name" value="Ser_Thr_dual-spec_kinase"/>
</dbReference>
<dbReference type="PANTHER" id="PTHR24058:SF53">
    <property type="entry name" value="HOMEODOMAIN-INTERACTING PROTEIN KINASE 2"/>
    <property type="match status" value="1"/>
</dbReference>
<dbReference type="Gene3D" id="1.10.510.10">
    <property type="entry name" value="Transferase(Phosphotransferase) domain 1"/>
    <property type="match status" value="1"/>
</dbReference>
<keyword evidence="1" id="KW-0723">Serine/threonine-protein kinase</keyword>
<dbReference type="GO" id="GO:0042771">
    <property type="term" value="P:intrinsic apoptotic signaling pathway in response to DNA damage by p53 class mediator"/>
    <property type="evidence" value="ECO:0007669"/>
    <property type="project" value="TreeGrafter"/>
</dbReference>
<evidence type="ECO:0000256" key="2">
    <source>
        <dbReference type="ARBA" id="ARBA00022679"/>
    </source>
</evidence>
<dbReference type="Proteomes" id="UP001460270">
    <property type="component" value="Unassembled WGS sequence"/>
</dbReference>
<evidence type="ECO:0000259" key="6">
    <source>
        <dbReference type="PROSITE" id="PS50011"/>
    </source>
</evidence>
<dbReference type="EMBL" id="JBBPFD010000018">
    <property type="protein sequence ID" value="KAK7889556.1"/>
    <property type="molecule type" value="Genomic_DNA"/>
</dbReference>
<dbReference type="PANTHER" id="PTHR24058">
    <property type="entry name" value="DUAL SPECIFICITY PROTEIN KINASE"/>
    <property type="match status" value="1"/>
</dbReference>
<accession>A0AAW0N1M5</accession>
<proteinExistence type="predicted"/>
<dbReference type="GO" id="GO:0004674">
    <property type="term" value="F:protein serine/threonine kinase activity"/>
    <property type="evidence" value="ECO:0007669"/>
    <property type="project" value="UniProtKB-KW"/>
</dbReference>
<dbReference type="PROSITE" id="PS50011">
    <property type="entry name" value="PROTEIN_KINASE_DOM"/>
    <property type="match status" value="1"/>
</dbReference>
<dbReference type="AlphaFoldDB" id="A0AAW0N1M5"/>
<evidence type="ECO:0000256" key="3">
    <source>
        <dbReference type="ARBA" id="ARBA00022741"/>
    </source>
</evidence>
<evidence type="ECO:0000313" key="8">
    <source>
        <dbReference type="Proteomes" id="UP001460270"/>
    </source>
</evidence>
<evidence type="ECO:0000256" key="4">
    <source>
        <dbReference type="ARBA" id="ARBA00022777"/>
    </source>
</evidence>
<dbReference type="GO" id="GO:0005524">
    <property type="term" value="F:ATP binding"/>
    <property type="evidence" value="ECO:0007669"/>
    <property type="project" value="UniProtKB-KW"/>
</dbReference>
<keyword evidence="4" id="KW-0418">Kinase</keyword>
<keyword evidence="3" id="KW-0547">Nucleotide-binding</keyword>
<gene>
    <name evidence="7" type="ORF">WMY93_025116</name>
</gene>
<reference evidence="8" key="1">
    <citation type="submission" date="2024-04" db="EMBL/GenBank/DDBJ databases">
        <title>Salinicola lusitanus LLJ914,a marine bacterium isolated from the Okinawa Trough.</title>
        <authorList>
            <person name="Li J."/>
        </authorList>
    </citation>
    <scope>NUCLEOTIDE SEQUENCE [LARGE SCALE GENOMIC DNA]</scope>
</reference>
<dbReference type="SUPFAM" id="SSF56112">
    <property type="entry name" value="Protein kinase-like (PK-like)"/>
    <property type="match status" value="1"/>
</dbReference>
<keyword evidence="2" id="KW-0808">Transferase</keyword>
<evidence type="ECO:0000313" key="7">
    <source>
        <dbReference type="EMBL" id="KAK7889556.1"/>
    </source>
</evidence>
<organism evidence="7 8">
    <name type="scientific">Mugilogobius chulae</name>
    <name type="common">yellowstripe goby</name>
    <dbReference type="NCBI Taxonomy" id="88201"/>
    <lineage>
        <taxon>Eukaryota</taxon>
        <taxon>Metazoa</taxon>
        <taxon>Chordata</taxon>
        <taxon>Craniata</taxon>
        <taxon>Vertebrata</taxon>
        <taxon>Euteleostomi</taxon>
        <taxon>Actinopterygii</taxon>
        <taxon>Neopterygii</taxon>
        <taxon>Teleostei</taxon>
        <taxon>Neoteleostei</taxon>
        <taxon>Acanthomorphata</taxon>
        <taxon>Gobiaria</taxon>
        <taxon>Gobiiformes</taxon>
        <taxon>Gobioidei</taxon>
        <taxon>Gobiidae</taxon>
        <taxon>Gobionellinae</taxon>
        <taxon>Mugilogobius</taxon>
    </lineage>
</organism>
<feature type="domain" description="Protein kinase" evidence="6">
    <location>
        <begin position="1"/>
        <end position="132"/>
    </location>
</feature>
<dbReference type="GO" id="GO:0045944">
    <property type="term" value="P:positive regulation of transcription by RNA polymerase II"/>
    <property type="evidence" value="ECO:0007669"/>
    <property type="project" value="TreeGrafter"/>
</dbReference>
<dbReference type="GO" id="GO:0007224">
    <property type="term" value="P:smoothened signaling pathway"/>
    <property type="evidence" value="ECO:0007669"/>
    <property type="project" value="TreeGrafter"/>
</dbReference>
<evidence type="ECO:0000256" key="1">
    <source>
        <dbReference type="ARBA" id="ARBA00022527"/>
    </source>
</evidence>
<dbReference type="GO" id="GO:0016605">
    <property type="term" value="C:PML body"/>
    <property type="evidence" value="ECO:0007669"/>
    <property type="project" value="TreeGrafter"/>
</dbReference>
<name>A0AAW0N1M5_9GOBI</name>
<dbReference type="GO" id="GO:0046332">
    <property type="term" value="F:SMAD binding"/>
    <property type="evidence" value="ECO:0007669"/>
    <property type="project" value="TreeGrafter"/>
</dbReference>
<keyword evidence="5" id="KW-0067">ATP-binding</keyword>
<dbReference type="InterPro" id="IPR000719">
    <property type="entry name" value="Prot_kinase_dom"/>
</dbReference>
<dbReference type="InterPro" id="IPR008271">
    <property type="entry name" value="Ser/Thr_kinase_AS"/>
</dbReference>
<dbReference type="InterPro" id="IPR011009">
    <property type="entry name" value="Kinase-like_dom_sf"/>
</dbReference>
<dbReference type="GO" id="GO:0005737">
    <property type="term" value="C:cytoplasm"/>
    <property type="evidence" value="ECO:0007669"/>
    <property type="project" value="TreeGrafter"/>
</dbReference>
<dbReference type="GO" id="GO:0004713">
    <property type="term" value="F:protein tyrosine kinase activity"/>
    <property type="evidence" value="ECO:0007669"/>
    <property type="project" value="TreeGrafter"/>
</dbReference>
<keyword evidence="8" id="KW-1185">Reference proteome</keyword>
<dbReference type="PROSITE" id="PS00108">
    <property type="entry name" value="PROTEIN_KINASE_ST"/>
    <property type="match status" value="1"/>
</dbReference>
<evidence type="ECO:0000256" key="5">
    <source>
        <dbReference type="ARBA" id="ARBA00022840"/>
    </source>
</evidence>
<dbReference type="SMART" id="SM00220">
    <property type="entry name" value="S_TKc"/>
    <property type="match status" value="1"/>
</dbReference>
<dbReference type="GO" id="GO:0003713">
    <property type="term" value="F:transcription coactivator activity"/>
    <property type="evidence" value="ECO:0007669"/>
    <property type="project" value="TreeGrafter"/>
</dbReference>
<comment type="caution">
    <text evidence="7">The sequence shown here is derived from an EMBL/GenBank/DDBJ whole genome shotgun (WGS) entry which is preliminary data.</text>
</comment>
<dbReference type="GO" id="GO:0003714">
    <property type="term" value="F:transcription corepressor activity"/>
    <property type="evidence" value="ECO:0007669"/>
    <property type="project" value="TreeGrafter"/>
</dbReference>
<dbReference type="Pfam" id="PF00069">
    <property type="entry name" value="Pkinase"/>
    <property type="match status" value="1"/>
</dbReference>
<protein>
    <recommendedName>
        <fullName evidence="6">Protein kinase domain-containing protein</fullName>
    </recommendedName>
</protein>